<keyword evidence="7 9" id="KW-0456">Lyase</keyword>
<dbReference type="InterPro" id="IPR001086">
    <property type="entry name" value="Preph_deHydtase"/>
</dbReference>
<dbReference type="SUPFAM" id="SSF55021">
    <property type="entry name" value="ACT-like"/>
    <property type="match status" value="1"/>
</dbReference>
<evidence type="ECO:0000259" key="11">
    <source>
        <dbReference type="PROSITE" id="PS51671"/>
    </source>
</evidence>
<proteinExistence type="predicted"/>
<evidence type="ECO:0000256" key="8">
    <source>
        <dbReference type="ARBA" id="ARBA00047848"/>
    </source>
</evidence>
<evidence type="ECO:0000256" key="3">
    <source>
        <dbReference type="ARBA" id="ARBA00021872"/>
    </source>
</evidence>
<dbReference type="UniPathway" id="UPA00121">
    <property type="reaction ID" value="UER00345"/>
</dbReference>
<protein>
    <recommendedName>
        <fullName evidence="3 9">Prephenate dehydratase</fullName>
        <shortName evidence="9">PDT</shortName>
        <ecNumber evidence="2 9">4.2.1.51</ecNumber>
    </recommendedName>
</protein>
<evidence type="ECO:0000256" key="5">
    <source>
        <dbReference type="ARBA" id="ARBA00023141"/>
    </source>
</evidence>
<dbReference type="CDD" id="cd04905">
    <property type="entry name" value="ACT_CM-PDT"/>
    <property type="match status" value="1"/>
</dbReference>
<dbReference type="InterPro" id="IPR045865">
    <property type="entry name" value="ACT-like_dom_sf"/>
</dbReference>
<dbReference type="InterPro" id="IPR018528">
    <property type="entry name" value="Preph_deHydtase_CS"/>
</dbReference>
<dbReference type="PANTHER" id="PTHR21022">
    <property type="entry name" value="PREPHENATE DEHYDRATASE P PROTEIN"/>
    <property type="match status" value="1"/>
</dbReference>
<organism evidence="12 13">
    <name type="scientific">Floricoccus tropicus</name>
    <dbReference type="NCBI Taxonomy" id="1859473"/>
    <lineage>
        <taxon>Bacteria</taxon>
        <taxon>Bacillati</taxon>
        <taxon>Bacillota</taxon>
        <taxon>Bacilli</taxon>
        <taxon>Lactobacillales</taxon>
        <taxon>Streptococcaceae</taxon>
        <taxon>Floricoccus</taxon>
    </lineage>
</organism>
<dbReference type="STRING" id="1859473.BG261_09955"/>
<dbReference type="PROSITE" id="PS51171">
    <property type="entry name" value="PREPHENATE_DEHYDR_3"/>
    <property type="match status" value="1"/>
</dbReference>
<comment type="caution">
    <text evidence="12">The sequence shown here is derived from an EMBL/GenBank/DDBJ whole genome shotgun (WGS) entry which is preliminary data.</text>
</comment>
<keyword evidence="6 9" id="KW-0584">Phenylalanine biosynthesis</keyword>
<dbReference type="FunFam" id="3.40.190.10:FF:000064">
    <property type="entry name" value="Prephenate dehydratase"/>
    <property type="match status" value="1"/>
</dbReference>
<dbReference type="NCBIfam" id="NF008865">
    <property type="entry name" value="PRK11898.1"/>
    <property type="match status" value="1"/>
</dbReference>
<evidence type="ECO:0000256" key="7">
    <source>
        <dbReference type="ARBA" id="ARBA00023239"/>
    </source>
</evidence>
<dbReference type="PROSITE" id="PS00858">
    <property type="entry name" value="PREPHENATE_DEHYDR_2"/>
    <property type="match status" value="1"/>
</dbReference>
<keyword evidence="13" id="KW-1185">Reference proteome</keyword>
<evidence type="ECO:0000256" key="6">
    <source>
        <dbReference type="ARBA" id="ARBA00023222"/>
    </source>
</evidence>
<dbReference type="Proteomes" id="UP000178622">
    <property type="component" value="Unassembled WGS sequence"/>
</dbReference>
<accession>A0A1E8GNY3</accession>
<dbReference type="PANTHER" id="PTHR21022:SF19">
    <property type="entry name" value="PREPHENATE DEHYDRATASE-RELATED"/>
    <property type="match status" value="1"/>
</dbReference>
<dbReference type="EC" id="4.2.1.51" evidence="2 9"/>
<name>A0A1E8GNY3_9LACT</name>
<keyword evidence="5 9" id="KW-0057">Aromatic amino acid biosynthesis</keyword>
<keyword evidence="4 9" id="KW-0028">Amino-acid biosynthesis</keyword>
<gene>
    <name evidence="9" type="primary">pheA</name>
    <name evidence="12" type="ORF">BG261_09955</name>
</gene>
<evidence type="ECO:0000256" key="2">
    <source>
        <dbReference type="ARBA" id="ARBA00013147"/>
    </source>
</evidence>
<evidence type="ECO:0000256" key="1">
    <source>
        <dbReference type="ARBA" id="ARBA00004741"/>
    </source>
</evidence>
<dbReference type="PROSITE" id="PS51671">
    <property type="entry name" value="ACT"/>
    <property type="match status" value="1"/>
</dbReference>
<dbReference type="OrthoDB" id="9802281at2"/>
<comment type="catalytic activity">
    <reaction evidence="8 9">
        <text>prephenate + H(+) = 3-phenylpyruvate + CO2 + H2O</text>
        <dbReference type="Rhea" id="RHEA:21648"/>
        <dbReference type="ChEBI" id="CHEBI:15377"/>
        <dbReference type="ChEBI" id="CHEBI:15378"/>
        <dbReference type="ChEBI" id="CHEBI:16526"/>
        <dbReference type="ChEBI" id="CHEBI:18005"/>
        <dbReference type="ChEBI" id="CHEBI:29934"/>
        <dbReference type="EC" id="4.2.1.51"/>
    </reaction>
</comment>
<feature type="domain" description="Prephenate dehydratase" evidence="10">
    <location>
        <begin position="2"/>
        <end position="178"/>
    </location>
</feature>
<dbReference type="AlphaFoldDB" id="A0A1E8GNY3"/>
<evidence type="ECO:0000313" key="12">
    <source>
        <dbReference type="EMBL" id="OFI49959.1"/>
    </source>
</evidence>
<dbReference type="SUPFAM" id="SSF53850">
    <property type="entry name" value="Periplasmic binding protein-like II"/>
    <property type="match status" value="1"/>
</dbReference>
<comment type="pathway">
    <text evidence="1 9">Amino-acid biosynthesis; L-phenylalanine biosynthesis; phenylpyruvate from prephenate: step 1/1.</text>
</comment>
<dbReference type="CDD" id="cd13633">
    <property type="entry name" value="PBP2_Sa-PDT_like"/>
    <property type="match status" value="1"/>
</dbReference>
<dbReference type="EMBL" id="MKIR01000004">
    <property type="protein sequence ID" value="OFI49959.1"/>
    <property type="molecule type" value="Genomic_DNA"/>
</dbReference>
<dbReference type="Gene3D" id="3.40.190.10">
    <property type="entry name" value="Periplasmic binding protein-like II"/>
    <property type="match status" value="2"/>
</dbReference>
<dbReference type="InterPro" id="IPR002912">
    <property type="entry name" value="ACT_dom"/>
</dbReference>
<dbReference type="GO" id="GO:0004664">
    <property type="term" value="F:prephenate dehydratase activity"/>
    <property type="evidence" value="ECO:0007669"/>
    <property type="project" value="UniProtKB-UniRule"/>
</dbReference>
<dbReference type="FunFam" id="3.40.190.10:FF:000034">
    <property type="entry name" value="Chorismate mutase/prephenate dehydratase"/>
    <property type="match status" value="1"/>
</dbReference>
<evidence type="ECO:0000313" key="13">
    <source>
        <dbReference type="Proteomes" id="UP000178622"/>
    </source>
</evidence>
<evidence type="ECO:0000256" key="9">
    <source>
        <dbReference type="RuleBase" id="RU361254"/>
    </source>
</evidence>
<dbReference type="RefSeq" id="WP_070791622.1">
    <property type="nucleotide sequence ID" value="NZ_MKIR01000004.1"/>
</dbReference>
<feature type="domain" description="ACT" evidence="11">
    <location>
        <begin position="194"/>
        <end position="269"/>
    </location>
</feature>
<evidence type="ECO:0000259" key="10">
    <source>
        <dbReference type="PROSITE" id="PS51171"/>
    </source>
</evidence>
<sequence length="273" mass="30159">MKVGFLGPIGSFTYTASLTAFPQADLVPVESITDLIKAYENMLVDYAVVPVENSIEGSVHQTVDYLFHQGNITAVAELVLPIKQQLMASGLDKDIERVYSHPQALAQSKKFLDENYPHAALEITESTAYAARYVAENPDDNIAAIAPSLSAETYGLDIIANDIQEIEDNNTRFWVLGTKVPNLTLTSKEKKVSIALTLADNQPGALYQALKIFAERKLDLTKIESRPLKTVLGEYFFLLDFLDNGSDLSSIFSDIEANGTTVKLFGTYEVYYL</sequence>
<dbReference type="GO" id="GO:0009094">
    <property type="term" value="P:L-phenylalanine biosynthetic process"/>
    <property type="evidence" value="ECO:0007669"/>
    <property type="project" value="UniProtKB-UniPathway"/>
</dbReference>
<dbReference type="Gene3D" id="3.30.70.260">
    <property type="match status" value="1"/>
</dbReference>
<dbReference type="GO" id="GO:0005737">
    <property type="term" value="C:cytoplasm"/>
    <property type="evidence" value="ECO:0007669"/>
    <property type="project" value="TreeGrafter"/>
</dbReference>
<evidence type="ECO:0000256" key="4">
    <source>
        <dbReference type="ARBA" id="ARBA00022605"/>
    </source>
</evidence>
<reference evidence="13" key="1">
    <citation type="submission" date="2016-09" db="EMBL/GenBank/DDBJ databases">
        <title>Draft genome sequence of a novel species of the family Streptococcaceae isolated from flowers.</title>
        <authorList>
            <person name="Chuah L.-O."/>
            <person name="Yap K.-P."/>
            <person name="Thong K.L."/>
            <person name="Liong M.T."/>
            <person name="Ahmad R."/>
            <person name="Rusul G."/>
        </authorList>
    </citation>
    <scope>NUCLEOTIDE SEQUENCE [LARGE SCALE GENOMIC DNA]</scope>
    <source>
        <strain evidence="13">DF1</strain>
    </source>
</reference>
<dbReference type="Pfam" id="PF00800">
    <property type="entry name" value="PDT"/>
    <property type="match status" value="1"/>
</dbReference>